<evidence type="ECO:0000256" key="4">
    <source>
        <dbReference type="ARBA" id="ARBA00022824"/>
    </source>
</evidence>
<evidence type="ECO:0000313" key="10">
    <source>
        <dbReference type="Proteomes" id="UP000823388"/>
    </source>
</evidence>
<evidence type="ECO:0000256" key="6">
    <source>
        <dbReference type="ARBA" id="ARBA00023136"/>
    </source>
</evidence>
<dbReference type="EMBL" id="CM029040">
    <property type="protein sequence ID" value="KAG2637979.1"/>
    <property type="molecule type" value="Genomic_DNA"/>
</dbReference>
<dbReference type="PANTHER" id="PTHR15601:SF35">
    <property type="entry name" value="OS07G0583000 PROTEIN"/>
    <property type="match status" value="1"/>
</dbReference>
<sequence length="139" mass="14971">RWPTGSASGFGRARVNKTRRRGGQSGRLQTPQSPSRLAHSRPHLPNSLRAPHSSPPPAASAAAPATRPASLAMTTSRRLADRKIARFEKNVTKRGAVPETIKKANDYPFGPILLGFFVFIVVGSSLFQIIRTASNAGLF</sequence>
<feature type="transmembrane region" description="Helical" evidence="8">
    <location>
        <begin position="112"/>
        <end position="130"/>
    </location>
</feature>
<dbReference type="GO" id="GO:0030968">
    <property type="term" value="P:endoplasmic reticulum unfolded protein response"/>
    <property type="evidence" value="ECO:0007669"/>
    <property type="project" value="TreeGrafter"/>
</dbReference>
<keyword evidence="10" id="KW-1185">Reference proteome</keyword>
<dbReference type="Pfam" id="PF06624">
    <property type="entry name" value="RAMP4"/>
    <property type="match status" value="1"/>
</dbReference>
<reference evidence="9" key="1">
    <citation type="submission" date="2020-05" db="EMBL/GenBank/DDBJ databases">
        <title>WGS assembly of Panicum virgatum.</title>
        <authorList>
            <person name="Lovell J.T."/>
            <person name="Jenkins J."/>
            <person name="Shu S."/>
            <person name="Juenger T.E."/>
            <person name="Schmutz J."/>
        </authorList>
    </citation>
    <scope>NUCLEOTIDE SEQUENCE</scope>
    <source>
        <strain evidence="9">AP13</strain>
    </source>
</reference>
<organism evidence="9 10">
    <name type="scientific">Panicum virgatum</name>
    <name type="common">Blackwell switchgrass</name>
    <dbReference type="NCBI Taxonomy" id="38727"/>
    <lineage>
        <taxon>Eukaryota</taxon>
        <taxon>Viridiplantae</taxon>
        <taxon>Streptophyta</taxon>
        <taxon>Embryophyta</taxon>
        <taxon>Tracheophyta</taxon>
        <taxon>Spermatophyta</taxon>
        <taxon>Magnoliopsida</taxon>
        <taxon>Liliopsida</taxon>
        <taxon>Poales</taxon>
        <taxon>Poaceae</taxon>
        <taxon>PACMAD clade</taxon>
        <taxon>Panicoideae</taxon>
        <taxon>Panicodae</taxon>
        <taxon>Paniceae</taxon>
        <taxon>Panicinae</taxon>
        <taxon>Panicum</taxon>
        <taxon>Panicum sect. Hiantes</taxon>
    </lineage>
</organism>
<comment type="similarity">
    <text evidence="2">Belongs to the RAMP4 family.</text>
</comment>
<accession>A0A8T0W3B5</accession>
<comment type="subcellular location">
    <subcellularLocation>
        <location evidence="1">Endoplasmic reticulum membrane</location>
        <topology evidence="1">Single-pass membrane protein</topology>
    </subcellularLocation>
</comment>
<evidence type="ECO:0000256" key="3">
    <source>
        <dbReference type="ARBA" id="ARBA00022692"/>
    </source>
</evidence>
<keyword evidence="3 8" id="KW-0812">Transmembrane</keyword>
<feature type="non-terminal residue" evidence="9">
    <location>
        <position position="1"/>
    </location>
</feature>
<keyword evidence="6 8" id="KW-0472">Membrane</keyword>
<dbReference type="Proteomes" id="UP000823388">
    <property type="component" value="Chromosome 2N"/>
</dbReference>
<comment type="caution">
    <text evidence="9">The sequence shown here is derived from an EMBL/GenBank/DDBJ whole genome shotgun (WGS) entry which is preliminary data.</text>
</comment>
<evidence type="ECO:0000256" key="2">
    <source>
        <dbReference type="ARBA" id="ARBA00005500"/>
    </source>
</evidence>
<dbReference type="AlphaFoldDB" id="A0A8T0W3B5"/>
<feature type="region of interest" description="Disordered" evidence="7">
    <location>
        <begin position="1"/>
        <end position="75"/>
    </location>
</feature>
<name>A0A8T0W3B5_PANVG</name>
<evidence type="ECO:0000313" key="9">
    <source>
        <dbReference type="EMBL" id="KAG2637979.1"/>
    </source>
</evidence>
<evidence type="ECO:0000256" key="1">
    <source>
        <dbReference type="ARBA" id="ARBA00004389"/>
    </source>
</evidence>
<keyword evidence="5 8" id="KW-1133">Transmembrane helix</keyword>
<feature type="compositionally biased region" description="Low complexity" evidence="7">
    <location>
        <begin position="59"/>
        <end position="72"/>
    </location>
</feature>
<dbReference type="PANTHER" id="PTHR15601">
    <property type="entry name" value="STRESS ASSOCIATED ENDOPLASMIC RETICULUM PROTEIN SERP1/RAMP4"/>
    <property type="match status" value="1"/>
</dbReference>
<gene>
    <name evidence="9" type="ORF">PVAP13_2NG559603</name>
</gene>
<feature type="compositionally biased region" description="Polar residues" evidence="7">
    <location>
        <begin position="26"/>
        <end position="35"/>
    </location>
</feature>
<protein>
    <recommendedName>
        <fullName evidence="11">Stress-associated endoplasmic reticulum protein</fullName>
    </recommendedName>
</protein>
<evidence type="ECO:0008006" key="11">
    <source>
        <dbReference type="Google" id="ProtNLM"/>
    </source>
</evidence>
<dbReference type="GO" id="GO:0005789">
    <property type="term" value="C:endoplasmic reticulum membrane"/>
    <property type="evidence" value="ECO:0007669"/>
    <property type="project" value="UniProtKB-SubCell"/>
</dbReference>
<dbReference type="InterPro" id="IPR010580">
    <property type="entry name" value="ER_stress-assoc"/>
</dbReference>
<evidence type="ECO:0000256" key="8">
    <source>
        <dbReference type="SAM" id="Phobius"/>
    </source>
</evidence>
<keyword evidence="4" id="KW-0256">Endoplasmic reticulum</keyword>
<evidence type="ECO:0000256" key="5">
    <source>
        <dbReference type="ARBA" id="ARBA00022989"/>
    </source>
</evidence>
<evidence type="ECO:0000256" key="7">
    <source>
        <dbReference type="SAM" id="MobiDB-lite"/>
    </source>
</evidence>
<proteinExistence type="inferred from homology"/>